<keyword evidence="1" id="KW-0812">Transmembrane</keyword>
<feature type="non-terminal residue" evidence="2">
    <location>
        <position position="55"/>
    </location>
</feature>
<dbReference type="AlphaFoldDB" id="X1J0V6"/>
<accession>X1J0V6</accession>
<dbReference type="EMBL" id="BARU01038725">
    <property type="protein sequence ID" value="GAH87602.1"/>
    <property type="molecule type" value="Genomic_DNA"/>
</dbReference>
<proteinExistence type="predicted"/>
<reference evidence="2" key="1">
    <citation type="journal article" date="2014" name="Front. Microbiol.">
        <title>High frequency of phylogenetically diverse reductive dehalogenase-homologous genes in deep subseafloor sedimentary metagenomes.</title>
        <authorList>
            <person name="Kawai M."/>
            <person name="Futagami T."/>
            <person name="Toyoda A."/>
            <person name="Takaki Y."/>
            <person name="Nishi S."/>
            <person name="Hori S."/>
            <person name="Arai W."/>
            <person name="Tsubouchi T."/>
            <person name="Morono Y."/>
            <person name="Uchiyama I."/>
            <person name="Ito T."/>
            <person name="Fujiyama A."/>
            <person name="Inagaki F."/>
            <person name="Takami H."/>
        </authorList>
    </citation>
    <scope>NUCLEOTIDE SEQUENCE</scope>
    <source>
        <strain evidence="2">Expedition CK06-06</strain>
    </source>
</reference>
<gene>
    <name evidence="2" type="ORF">S03H2_60134</name>
</gene>
<feature type="transmembrane region" description="Helical" evidence="1">
    <location>
        <begin position="21"/>
        <end position="39"/>
    </location>
</feature>
<evidence type="ECO:0000313" key="2">
    <source>
        <dbReference type="EMBL" id="GAH87602.1"/>
    </source>
</evidence>
<organism evidence="2">
    <name type="scientific">marine sediment metagenome</name>
    <dbReference type="NCBI Taxonomy" id="412755"/>
    <lineage>
        <taxon>unclassified sequences</taxon>
        <taxon>metagenomes</taxon>
        <taxon>ecological metagenomes</taxon>
    </lineage>
</organism>
<protein>
    <submittedName>
        <fullName evidence="2">Uncharacterized protein</fullName>
    </submittedName>
</protein>
<sequence length="55" mass="6417">MVMNKLRRLRTLEALDLKWLMAAYILLVTFDLTITYIGVTNFGMIEGSRIINYYG</sequence>
<evidence type="ECO:0000256" key="1">
    <source>
        <dbReference type="SAM" id="Phobius"/>
    </source>
</evidence>
<name>X1J0V6_9ZZZZ</name>
<comment type="caution">
    <text evidence="2">The sequence shown here is derived from an EMBL/GenBank/DDBJ whole genome shotgun (WGS) entry which is preliminary data.</text>
</comment>
<keyword evidence="1" id="KW-0472">Membrane</keyword>
<keyword evidence="1" id="KW-1133">Transmembrane helix</keyword>